<dbReference type="Proteomes" id="UP000050277">
    <property type="component" value="Unassembled WGS sequence"/>
</dbReference>
<dbReference type="InterPro" id="IPR029479">
    <property type="entry name" value="Nitroreductase"/>
</dbReference>
<organism evidence="3 4">
    <name type="scientific">Herpetosiphon geysericola</name>
    <dbReference type="NCBI Taxonomy" id="70996"/>
    <lineage>
        <taxon>Bacteria</taxon>
        <taxon>Bacillati</taxon>
        <taxon>Chloroflexota</taxon>
        <taxon>Chloroflexia</taxon>
        <taxon>Herpetosiphonales</taxon>
        <taxon>Herpetosiphonaceae</taxon>
        <taxon>Herpetosiphon</taxon>
    </lineage>
</organism>
<comment type="caution">
    <text evidence="3">The sequence shown here is derived from an EMBL/GenBank/DDBJ whole genome shotgun (WGS) entry which is preliminary data.</text>
</comment>
<dbReference type="InterPro" id="IPR052544">
    <property type="entry name" value="Bacteriocin_Proc_Enz"/>
</dbReference>
<dbReference type="PANTHER" id="PTHR43745:SF2">
    <property type="entry name" value="NITROREDUCTASE MJ1384-RELATED"/>
    <property type="match status" value="1"/>
</dbReference>
<feature type="domain" description="Nitroreductase" evidence="2">
    <location>
        <begin position="443"/>
        <end position="599"/>
    </location>
</feature>
<protein>
    <recommendedName>
        <fullName evidence="2">Nitroreductase domain-containing protein</fullName>
    </recommendedName>
</protein>
<feature type="compositionally biased region" description="Polar residues" evidence="1">
    <location>
        <begin position="10"/>
        <end position="19"/>
    </location>
</feature>
<evidence type="ECO:0000259" key="2">
    <source>
        <dbReference type="Pfam" id="PF00881"/>
    </source>
</evidence>
<sequence>MTQAFDLHSHLQSDPQVQMPTRPRISDEIARVWYNEQLLLLLGGPHDVVLRGKAVRNLLPQLLPLLNGLNSRETIGERLAQFKPATIDDTLQLLHVQGVLEEGPLPSNTLEPHVVRAFSQQLAFYSRFVDQTRICRNRYEVLQRLQSTPLLLLGGERLVAPLLHQLAQAGLGRATWLANVSPTTTYALPHLELELQVSAADGLLDAVDHWLAEHNDGLICLLTSTAQTELTQALNQRAIQAQSRFTRLWLHPQHIELGPTTFAHEAGCYACAEQVENNAPDLSEPNAPLSLNEQLALSQASLVIGNLISGLSPIVTGGVRYVLDPVSLEFVAQSVHRLVHCPVCGQPNLDAPRDLLVGAGHFENLPLWYHANTDERSYAIFPKAHQQHYAPKNALAIVSGAKGYTNVQRHALSQLQAQWQPDPAVDISAQLPLQASIAPLAWLLEQAFVRKPASQTIGAGQRFVPSGGNMASQTVYLLNHKLSGLATGIYHLNQHEATLEAIRPSFSWDEVVKVFPSDPLDSQTLGLLVLTAAIGRVEAKYGAKSYRLALYDCGAAAQAVELLAGAAGWQVEQISVFYDQELRDVLQVYSPSETPLLVLRLVGPNAEVLQ</sequence>
<dbReference type="RefSeq" id="WP_054532978.1">
    <property type="nucleotide sequence ID" value="NZ_LGKP01000007.1"/>
</dbReference>
<proteinExistence type="predicted"/>
<dbReference type="Gene3D" id="3.40.109.10">
    <property type="entry name" value="NADH Oxidase"/>
    <property type="match status" value="1"/>
</dbReference>
<dbReference type="PANTHER" id="PTHR43745">
    <property type="entry name" value="NITROREDUCTASE MJ1384-RELATED"/>
    <property type="match status" value="1"/>
</dbReference>
<dbReference type="EMBL" id="LGKP01000007">
    <property type="protein sequence ID" value="KPL91165.1"/>
    <property type="molecule type" value="Genomic_DNA"/>
</dbReference>
<dbReference type="GO" id="GO:0016491">
    <property type="term" value="F:oxidoreductase activity"/>
    <property type="evidence" value="ECO:0007669"/>
    <property type="project" value="InterPro"/>
</dbReference>
<accession>A0A0P6Z1S0</accession>
<dbReference type="OrthoDB" id="9801593at2"/>
<feature type="region of interest" description="Disordered" evidence="1">
    <location>
        <begin position="1"/>
        <end position="21"/>
    </location>
</feature>
<dbReference type="InterPro" id="IPR000415">
    <property type="entry name" value="Nitroreductase-like"/>
</dbReference>
<dbReference type="Gene3D" id="3.40.50.720">
    <property type="entry name" value="NAD(P)-binding Rossmann-like Domain"/>
    <property type="match status" value="1"/>
</dbReference>
<evidence type="ECO:0000313" key="4">
    <source>
        <dbReference type="Proteomes" id="UP000050277"/>
    </source>
</evidence>
<keyword evidence="4" id="KW-1185">Reference proteome</keyword>
<evidence type="ECO:0000313" key="3">
    <source>
        <dbReference type="EMBL" id="KPL91165.1"/>
    </source>
</evidence>
<gene>
    <name evidence="3" type="ORF">SE18_03200</name>
</gene>
<dbReference type="SUPFAM" id="SSF55469">
    <property type="entry name" value="FMN-dependent nitroreductase-like"/>
    <property type="match status" value="1"/>
</dbReference>
<reference evidence="3 4" key="1">
    <citation type="submission" date="2015-07" db="EMBL/GenBank/DDBJ databases">
        <title>Whole genome sequence of Herpetosiphon geysericola DSM 7119.</title>
        <authorList>
            <person name="Hemp J."/>
            <person name="Ward L.M."/>
            <person name="Pace L.A."/>
            <person name="Fischer W.W."/>
        </authorList>
    </citation>
    <scope>NUCLEOTIDE SEQUENCE [LARGE SCALE GENOMIC DNA]</scope>
    <source>
        <strain evidence="3 4">DSM 7119</strain>
    </source>
</reference>
<name>A0A0P6Z1S0_9CHLR</name>
<evidence type="ECO:0000256" key="1">
    <source>
        <dbReference type="SAM" id="MobiDB-lite"/>
    </source>
</evidence>
<dbReference type="STRING" id="70996.SE18_03200"/>
<dbReference type="Pfam" id="PF00881">
    <property type="entry name" value="Nitroreductase"/>
    <property type="match status" value="1"/>
</dbReference>
<dbReference type="AlphaFoldDB" id="A0A0P6Z1S0"/>